<dbReference type="AlphaFoldDB" id="A0A2B7WN73"/>
<evidence type="ECO:0008006" key="5">
    <source>
        <dbReference type="Google" id="ProtNLM"/>
    </source>
</evidence>
<accession>A0A2B7WN73</accession>
<dbReference type="Proteomes" id="UP000223968">
    <property type="component" value="Unassembled WGS sequence"/>
</dbReference>
<evidence type="ECO:0000256" key="2">
    <source>
        <dbReference type="SAM" id="Phobius"/>
    </source>
</evidence>
<keyword evidence="4" id="KW-1185">Reference proteome</keyword>
<keyword evidence="2" id="KW-1133">Transmembrane helix</keyword>
<sequence>MAASGPDRGRTADAYGLLLHLPFYQATPNIFFAADATAKQCFHKGPAVSNQDHFNELFDGCTEIDGDDIAIDSSYKGLLLMSNITKIMGKITYRSKYIFMTGRASANLTSLEALDLIHLGGVDFYNIHNLAKMSMPKVKTVTKSLIIYSEDQNAAFDFPSLEDVGFLTLNGTYSSAKLDQLTSFTDFTIDSSLSFDCKSFAKRLNETAGSKAESLYCHGVPNSSRELEKTAIGVAVGIGGALSLVVGIFLWRRHHENKKERSKPVAGGESGRELPMLPIQQREEAPARSSTPPPPYSCNPT</sequence>
<proteinExistence type="predicted"/>
<evidence type="ECO:0000313" key="3">
    <source>
        <dbReference type="EMBL" id="PGG98094.1"/>
    </source>
</evidence>
<keyword evidence="2" id="KW-0472">Membrane</keyword>
<organism evidence="3 4">
    <name type="scientific">Helicocarpus griseus UAMH5409</name>
    <dbReference type="NCBI Taxonomy" id="1447875"/>
    <lineage>
        <taxon>Eukaryota</taxon>
        <taxon>Fungi</taxon>
        <taxon>Dikarya</taxon>
        <taxon>Ascomycota</taxon>
        <taxon>Pezizomycotina</taxon>
        <taxon>Eurotiomycetes</taxon>
        <taxon>Eurotiomycetidae</taxon>
        <taxon>Onygenales</taxon>
        <taxon>Ajellomycetaceae</taxon>
        <taxon>Helicocarpus</taxon>
    </lineage>
</organism>
<protein>
    <recommendedName>
        <fullName evidence="5">Receptor L-domain domain-containing protein</fullName>
    </recommendedName>
</protein>
<dbReference type="OrthoDB" id="4509980at2759"/>
<feature type="transmembrane region" description="Helical" evidence="2">
    <location>
        <begin position="231"/>
        <end position="251"/>
    </location>
</feature>
<feature type="region of interest" description="Disordered" evidence="1">
    <location>
        <begin position="259"/>
        <end position="301"/>
    </location>
</feature>
<evidence type="ECO:0000313" key="4">
    <source>
        <dbReference type="Proteomes" id="UP000223968"/>
    </source>
</evidence>
<evidence type="ECO:0000256" key="1">
    <source>
        <dbReference type="SAM" id="MobiDB-lite"/>
    </source>
</evidence>
<keyword evidence="2" id="KW-0812">Transmembrane</keyword>
<gene>
    <name evidence="3" type="ORF">AJ79_08975</name>
</gene>
<name>A0A2B7WN73_9EURO</name>
<comment type="caution">
    <text evidence="3">The sequence shown here is derived from an EMBL/GenBank/DDBJ whole genome shotgun (WGS) entry which is preliminary data.</text>
</comment>
<dbReference type="EMBL" id="PDNB01000232">
    <property type="protein sequence ID" value="PGG98094.1"/>
    <property type="molecule type" value="Genomic_DNA"/>
</dbReference>
<feature type="compositionally biased region" description="Pro residues" evidence="1">
    <location>
        <begin position="291"/>
        <end position="301"/>
    </location>
</feature>
<reference evidence="3 4" key="1">
    <citation type="submission" date="2017-10" db="EMBL/GenBank/DDBJ databases">
        <title>Comparative genomics in systemic dimorphic fungi from Ajellomycetaceae.</title>
        <authorList>
            <person name="Munoz J.F."/>
            <person name="Mcewen J.G."/>
            <person name="Clay O.K."/>
            <person name="Cuomo C.A."/>
        </authorList>
    </citation>
    <scope>NUCLEOTIDE SEQUENCE [LARGE SCALE GENOMIC DNA]</scope>
    <source>
        <strain evidence="3 4">UAMH5409</strain>
    </source>
</reference>